<keyword evidence="8" id="KW-1185">Reference proteome</keyword>
<sequence length="422" mass="44396">MPHHVVVKSLSFTSALGRTKPVSHFKHIVDHDRSRAQKFLAGLHPHGPSPYVEARKSRRGHHHHHRHHPTGGSGTVPPSGGSASDSIDVTDSAVTYLMDVTIGGQDFNLLIDTGSSNTWCGADTQFEPNSSVESTREAVNVSYGSGSFSGTEFTGPVVLGGSSGLTISNQSFGVASTSQGFSDTDGILGIGPVDLTQGTVFGTSEVPTVTDNLFNNGTISTESIGISYNPTTGQDIANGELTFGGVDQSKITGDVTFVDITSTSPASNYWGIDQTITYGSSGSAILNSTAGIVDTGTTLLLIATDAFQAYQQATQATLDQTTGLLKLSSSEFANLQSLFFQIGDTTFEFTANAQIWPRSMNSVLGGDDDSIYLIVSDLGSDSGSGLDFINGFGWLQRFYSVFDTTNSRVGIATTPNTNAETN</sequence>
<evidence type="ECO:0000256" key="1">
    <source>
        <dbReference type="ARBA" id="ARBA00007447"/>
    </source>
</evidence>
<comment type="caution">
    <text evidence="7">The sequence shown here is derived from an EMBL/GenBank/DDBJ whole genome shotgun (WGS) entry which is preliminary data.</text>
</comment>
<dbReference type="OrthoDB" id="660550at2759"/>
<dbReference type="Proteomes" id="UP001150266">
    <property type="component" value="Unassembled WGS sequence"/>
</dbReference>
<dbReference type="PANTHER" id="PTHR47966">
    <property type="entry name" value="BETA-SITE APP-CLEAVING ENZYME, ISOFORM A-RELATED"/>
    <property type="match status" value="1"/>
</dbReference>
<dbReference type="CDD" id="cd05471">
    <property type="entry name" value="pepsin_like"/>
    <property type="match status" value="1"/>
</dbReference>
<dbReference type="PROSITE" id="PS51767">
    <property type="entry name" value="PEPTIDASE_A1"/>
    <property type="match status" value="1"/>
</dbReference>
<evidence type="ECO:0000256" key="5">
    <source>
        <dbReference type="SAM" id="MobiDB-lite"/>
    </source>
</evidence>
<gene>
    <name evidence="7" type="ORF">J3R30DRAFT_3854481</name>
</gene>
<dbReference type="InterPro" id="IPR033121">
    <property type="entry name" value="PEPTIDASE_A1"/>
</dbReference>
<dbReference type="PANTHER" id="PTHR47966:SF51">
    <property type="entry name" value="BETA-SITE APP-CLEAVING ENZYME, ISOFORM A-RELATED"/>
    <property type="match status" value="1"/>
</dbReference>
<evidence type="ECO:0000256" key="2">
    <source>
        <dbReference type="ARBA" id="ARBA00022750"/>
    </source>
</evidence>
<feature type="domain" description="Peptidase A1" evidence="6">
    <location>
        <begin position="96"/>
        <end position="412"/>
    </location>
</feature>
<dbReference type="GO" id="GO:0004190">
    <property type="term" value="F:aspartic-type endopeptidase activity"/>
    <property type="evidence" value="ECO:0007669"/>
    <property type="project" value="UniProtKB-KW"/>
</dbReference>
<evidence type="ECO:0000313" key="8">
    <source>
        <dbReference type="Proteomes" id="UP001150266"/>
    </source>
</evidence>
<protein>
    <submittedName>
        <fullName evidence="7">Aspartic protease</fullName>
    </submittedName>
</protein>
<dbReference type="InterPro" id="IPR001461">
    <property type="entry name" value="Aspartic_peptidase_A1"/>
</dbReference>
<feature type="compositionally biased region" description="Basic residues" evidence="5">
    <location>
        <begin position="56"/>
        <end position="69"/>
    </location>
</feature>
<reference evidence="7" key="1">
    <citation type="submission" date="2022-08" db="EMBL/GenBank/DDBJ databases">
        <title>A Global Phylogenomic Analysis of the Shiitake Genus Lentinula.</title>
        <authorList>
            <consortium name="DOE Joint Genome Institute"/>
            <person name="Sierra-Patev S."/>
            <person name="Min B."/>
            <person name="Naranjo-Ortiz M."/>
            <person name="Looney B."/>
            <person name="Konkel Z."/>
            <person name="Slot J.C."/>
            <person name="Sakamoto Y."/>
            <person name="Steenwyk J.L."/>
            <person name="Rokas A."/>
            <person name="Carro J."/>
            <person name="Camarero S."/>
            <person name="Ferreira P."/>
            <person name="Molpeceres G."/>
            <person name="Ruiz-Duenas F.J."/>
            <person name="Serrano A."/>
            <person name="Henrissat B."/>
            <person name="Drula E."/>
            <person name="Hughes K.W."/>
            <person name="Mata J.L."/>
            <person name="Ishikawa N.K."/>
            <person name="Vargas-Isla R."/>
            <person name="Ushijima S."/>
            <person name="Smith C.A."/>
            <person name="Ahrendt S."/>
            <person name="Andreopoulos W."/>
            <person name="He G."/>
            <person name="Labutti K."/>
            <person name="Lipzen A."/>
            <person name="Ng V."/>
            <person name="Riley R."/>
            <person name="Sandor L."/>
            <person name="Barry K."/>
            <person name="Martinez A.T."/>
            <person name="Xiao Y."/>
            <person name="Gibbons J.G."/>
            <person name="Terashima K."/>
            <person name="Grigoriev I.V."/>
            <person name="Hibbett D.S."/>
        </authorList>
    </citation>
    <scope>NUCLEOTIDE SEQUENCE</scope>
    <source>
        <strain evidence="7">JLM2183</strain>
    </source>
</reference>
<dbReference type="GO" id="GO:0006508">
    <property type="term" value="P:proteolysis"/>
    <property type="evidence" value="ECO:0007669"/>
    <property type="project" value="UniProtKB-KW"/>
</dbReference>
<keyword evidence="2 4" id="KW-0064">Aspartyl protease</keyword>
<name>A0A9W9AGP3_9AGAR</name>
<dbReference type="Pfam" id="PF00026">
    <property type="entry name" value="Asp"/>
    <property type="match status" value="1"/>
</dbReference>
<keyword evidence="4 7" id="KW-0645">Protease</keyword>
<dbReference type="InterPro" id="IPR034164">
    <property type="entry name" value="Pepsin-like_dom"/>
</dbReference>
<dbReference type="Gene3D" id="2.40.70.10">
    <property type="entry name" value="Acid Proteases"/>
    <property type="match status" value="2"/>
</dbReference>
<dbReference type="PRINTS" id="PR00792">
    <property type="entry name" value="PEPSIN"/>
</dbReference>
<evidence type="ECO:0000256" key="3">
    <source>
        <dbReference type="PIRSR" id="PIRSR601461-1"/>
    </source>
</evidence>
<dbReference type="EMBL" id="JAOTPV010000005">
    <property type="protein sequence ID" value="KAJ4482386.1"/>
    <property type="molecule type" value="Genomic_DNA"/>
</dbReference>
<feature type="region of interest" description="Disordered" evidence="5">
    <location>
        <begin position="41"/>
        <end position="87"/>
    </location>
</feature>
<dbReference type="PROSITE" id="PS00141">
    <property type="entry name" value="ASP_PROTEASE"/>
    <property type="match status" value="1"/>
</dbReference>
<dbReference type="InterPro" id="IPR001969">
    <property type="entry name" value="Aspartic_peptidase_AS"/>
</dbReference>
<dbReference type="InterPro" id="IPR021109">
    <property type="entry name" value="Peptidase_aspartic_dom_sf"/>
</dbReference>
<keyword evidence="4" id="KW-0378">Hydrolase</keyword>
<dbReference type="AlphaFoldDB" id="A0A9W9AGP3"/>
<feature type="active site" evidence="3">
    <location>
        <position position="294"/>
    </location>
</feature>
<dbReference type="SUPFAM" id="SSF50630">
    <property type="entry name" value="Acid proteases"/>
    <property type="match status" value="1"/>
</dbReference>
<feature type="active site" evidence="3">
    <location>
        <position position="112"/>
    </location>
</feature>
<evidence type="ECO:0000256" key="4">
    <source>
        <dbReference type="RuleBase" id="RU000454"/>
    </source>
</evidence>
<comment type="similarity">
    <text evidence="1 4">Belongs to the peptidase A1 family.</text>
</comment>
<organism evidence="7 8">
    <name type="scientific">Lentinula aciculospora</name>
    <dbReference type="NCBI Taxonomy" id="153920"/>
    <lineage>
        <taxon>Eukaryota</taxon>
        <taxon>Fungi</taxon>
        <taxon>Dikarya</taxon>
        <taxon>Basidiomycota</taxon>
        <taxon>Agaricomycotina</taxon>
        <taxon>Agaricomycetes</taxon>
        <taxon>Agaricomycetidae</taxon>
        <taxon>Agaricales</taxon>
        <taxon>Marasmiineae</taxon>
        <taxon>Omphalotaceae</taxon>
        <taxon>Lentinula</taxon>
    </lineage>
</organism>
<proteinExistence type="inferred from homology"/>
<evidence type="ECO:0000259" key="6">
    <source>
        <dbReference type="PROSITE" id="PS51767"/>
    </source>
</evidence>
<accession>A0A9W9AGP3</accession>
<evidence type="ECO:0000313" key="7">
    <source>
        <dbReference type="EMBL" id="KAJ4482386.1"/>
    </source>
</evidence>